<dbReference type="PANTHER" id="PTHR48228">
    <property type="entry name" value="SUCCINYL-COA--D-CITRAMALATE COA-TRANSFERASE"/>
    <property type="match status" value="1"/>
</dbReference>
<dbReference type="GO" id="GO:0016740">
    <property type="term" value="F:transferase activity"/>
    <property type="evidence" value="ECO:0007669"/>
    <property type="project" value="UniProtKB-KW"/>
</dbReference>
<dbReference type="Pfam" id="PF02515">
    <property type="entry name" value="CoA_transf_3"/>
    <property type="match status" value="1"/>
</dbReference>
<dbReference type="Gene3D" id="3.40.50.10540">
    <property type="entry name" value="Crotonobetainyl-coa:carnitine coa-transferase, domain 1"/>
    <property type="match status" value="1"/>
</dbReference>
<dbReference type="InterPro" id="IPR023606">
    <property type="entry name" value="CoA-Trfase_III_dom_1_sf"/>
</dbReference>
<dbReference type="PANTHER" id="PTHR48228:SF4">
    <property type="entry name" value="BLR3030 PROTEIN"/>
    <property type="match status" value="1"/>
</dbReference>
<evidence type="ECO:0000313" key="2">
    <source>
        <dbReference type="Proteomes" id="UP000831963"/>
    </source>
</evidence>
<evidence type="ECO:0000313" key="1">
    <source>
        <dbReference type="EMBL" id="UPL16028.1"/>
    </source>
</evidence>
<proteinExistence type="predicted"/>
<keyword evidence="1" id="KW-0808">Transferase</keyword>
<accession>A0ABY4IX20</accession>
<dbReference type="InterPro" id="IPR003673">
    <property type="entry name" value="CoA-Trfase_fam_III"/>
</dbReference>
<name>A0ABY4IX20_9MICO</name>
<keyword evidence="2" id="KW-1185">Reference proteome</keyword>
<reference evidence="1 2" key="1">
    <citation type="submission" date="2021-06" db="EMBL/GenBank/DDBJ databases">
        <title>Genome-based taxonomic framework of Microbacterium strains isolated from marine environment, the description of four new species and reclassification of four preexisting species.</title>
        <authorList>
            <person name="Lee S.D."/>
            <person name="Kim S.-M."/>
            <person name="Byeon Y.-S."/>
            <person name="Yang H.L."/>
            <person name="Kim I.S."/>
        </authorList>
    </citation>
    <scope>NUCLEOTIDE SEQUENCE [LARGE SCALE GENOMIC DNA]</scope>
    <source>
        <strain evidence="1 2">SSW1-36</strain>
    </source>
</reference>
<dbReference type="EMBL" id="CP078077">
    <property type="protein sequence ID" value="UPL16028.1"/>
    <property type="molecule type" value="Genomic_DNA"/>
</dbReference>
<gene>
    <name evidence="1" type="ORF">KV396_00630</name>
</gene>
<dbReference type="SUPFAM" id="SSF89796">
    <property type="entry name" value="CoA-transferase family III (CaiB/BaiF)"/>
    <property type="match status" value="2"/>
</dbReference>
<dbReference type="Proteomes" id="UP000831963">
    <property type="component" value="Chromosome"/>
</dbReference>
<protein>
    <submittedName>
        <fullName evidence="1">CoA transferase</fullName>
    </submittedName>
</protein>
<sequence>MAVAYRSDRFLTTDGSSGSVWSPFSGFWSTGDGWLRTHGNYPHHAAALRRGLGVAPNGDATDVAAALGRITAVDAAREIASAGGLAVVVEHERPAVDRALRTTALVEVSRDGTRPSLADLSRPRSPDAPLAGYRVLDLTRVIAGPVCTRTLALLGADVLRIDPPHLPEPEWQHLDTGHGKRTALLDARSPQMEELLSSADAVVLGYRPSSIARLGLDPDALARRHPHLVIAQLSAWGSEHPDRAGFDSLVQAESGISWIESRDGRAPGALPAQALDHSAGYLLAAAVCVALRRRELEGGSWIISTSLRRIAAELLGLPRHDVLAAERTIDGSGHTTRFSVGGRSIVTVGSVIPGFDFAAPRPWGRDQPRW</sequence>
<organism evidence="1 2">
    <name type="scientific">Microbacterium galbinum</name>
    <dbReference type="NCBI Taxonomy" id="2851646"/>
    <lineage>
        <taxon>Bacteria</taxon>
        <taxon>Bacillati</taxon>
        <taxon>Actinomycetota</taxon>
        <taxon>Actinomycetes</taxon>
        <taxon>Micrococcales</taxon>
        <taxon>Microbacteriaceae</taxon>
        <taxon>Microbacterium</taxon>
    </lineage>
</organism>
<dbReference type="InterPro" id="IPR050509">
    <property type="entry name" value="CoA-transferase_III"/>
</dbReference>